<dbReference type="GO" id="GO:0005905">
    <property type="term" value="C:clathrin-coated pit"/>
    <property type="evidence" value="ECO:0007669"/>
    <property type="project" value="UniProtKB-SubCell"/>
</dbReference>
<dbReference type="Proteomes" id="UP000272942">
    <property type="component" value="Unassembled WGS sequence"/>
</dbReference>
<gene>
    <name evidence="4" type="ORF">ECPE_LOCUS6130</name>
</gene>
<sequence length="664" mass="71398">VNIRPPGDFVPGVTTVPSKKPSPASRRSNTTRLSVRGGQDLLLVDLRGSKRGKNESSPGSTTSQTETNSNPTRNLLQVLPTAPALPPPPSSSSSGPTDELSFFMDSKESKTSVARPRASGAQTWNRRATGNSNSGRLQFDLLSLDPLFSPRATGGSHTWAVHAEQAQMAEKSLLSVSGIADSIRRCSSAIPPSPVPPDNANRTDKAVWASFCFSSFGYAVAADLIFLLEPLGNLEITEYTKEEVSLRTILDSKTSGKQGSGSIMPIPSYNTAAIAPWNHGVPSQPGPISVAAAFTETWRARFHNGGGSSFSTAAMITPPPIQAVSGELTLAFPRIAIEQLIKQSALGPLVLRLNNAVRFKDIQLKVVGSSMVGCPLESAVPMTSPSTGVTMDFVLTIPGPVLMERFVALLTETTPSKTGPSQATQSNQTVSYLKMDILSYTIDVAQGSDCAPYPALSPPIHLCTYWRCDQMVTDFRLDYTTRWPTDGQITNRAGRGDLRINLNVDGGVNRMQSLPVGTWIPELNRATWQIPLTPSTDDGGSGTRQGSVDSSGTVRAKFTLERGPGRPQPVALQFFREDCLASGVQLVLDCPDYRLSLCKRRIIGDRYICDPPNHSNRFQLHPLPAVNKPTSPPTQPSPPTRAEASPSHANDRWIQCPTSASNET</sequence>
<dbReference type="OrthoDB" id="5593455at2759"/>
<feature type="region of interest" description="Disordered" evidence="2">
    <location>
        <begin position="619"/>
        <end position="664"/>
    </location>
</feature>
<dbReference type="InterPro" id="IPR018808">
    <property type="entry name" value="Muniscin_C"/>
</dbReference>
<evidence type="ECO:0000313" key="5">
    <source>
        <dbReference type="Proteomes" id="UP000272942"/>
    </source>
</evidence>
<proteinExistence type="predicted"/>
<evidence type="ECO:0000256" key="1">
    <source>
        <dbReference type="ARBA" id="ARBA00004283"/>
    </source>
</evidence>
<dbReference type="WBParaSite" id="ECPE_0000614301-mRNA-1">
    <property type="protein sequence ID" value="ECPE_0000614301-mRNA-1"/>
    <property type="gene ID" value="ECPE_0000614301"/>
</dbReference>
<feature type="compositionally biased region" description="Low complexity" evidence="2">
    <location>
        <begin position="17"/>
        <end position="28"/>
    </location>
</feature>
<feature type="compositionally biased region" description="Polar residues" evidence="2">
    <location>
        <begin position="120"/>
        <end position="130"/>
    </location>
</feature>
<protein>
    <submittedName>
        <fullName evidence="6">MHD domain-containing protein</fullName>
    </submittedName>
</protein>
<evidence type="ECO:0000256" key="2">
    <source>
        <dbReference type="SAM" id="MobiDB-lite"/>
    </source>
</evidence>
<keyword evidence="5" id="KW-1185">Reference proteome</keyword>
<feature type="compositionally biased region" description="Polar residues" evidence="2">
    <location>
        <begin position="55"/>
        <end position="75"/>
    </location>
</feature>
<evidence type="ECO:0000313" key="6">
    <source>
        <dbReference type="WBParaSite" id="ECPE_0000614301-mRNA-1"/>
    </source>
</evidence>
<feature type="region of interest" description="Disordered" evidence="2">
    <location>
        <begin position="531"/>
        <end position="563"/>
    </location>
</feature>
<reference evidence="4 5" key="2">
    <citation type="submission" date="2018-11" db="EMBL/GenBank/DDBJ databases">
        <authorList>
            <consortium name="Pathogen Informatics"/>
        </authorList>
    </citation>
    <scope>NUCLEOTIDE SEQUENCE [LARGE SCALE GENOMIC DNA]</scope>
    <source>
        <strain evidence="4 5">Egypt</strain>
    </source>
</reference>
<evidence type="ECO:0000259" key="3">
    <source>
        <dbReference type="PROSITE" id="PS51072"/>
    </source>
</evidence>
<dbReference type="PROSITE" id="PS51072">
    <property type="entry name" value="MHD"/>
    <property type="match status" value="1"/>
</dbReference>
<organism evidence="6">
    <name type="scientific">Echinostoma caproni</name>
    <dbReference type="NCBI Taxonomy" id="27848"/>
    <lineage>
        <taxon>Eukaryota</taxon>
        <taxon>Metazoa</taxon>
        <taxon>Spiralia</taxon>
        <taxon>Lophotrochozoa</taxon>
        <taxon>Platyhelminthes</taxon>
        <taxon>Trematoda</taxon>
        <taxon>Digenea</taxon>
        <taxon>Plagiorchiida</taxon>
        <taxon>Echinostomata</taxon>
        <taxon>Echinostomatoidea</taxon>
        <taxon>Echinostomatidae</taxon>
        <taxon>Echinostoma</taxon>
    </lineage>
</organism>
<evidence type="ECO:0000313" key="4">
    <source>
        <dbReference type="EMBL" id="VDP77481.1"/>
    </source>
</evidence>
<feature type="compositionally biased region" description="Polar residues" evidence="2">
    <location>
        <begin position="531"/>
        <end position="553"/>
    </location>
</feature>
<comment type="subcellular location">
    <subcellularLocation>
        <location evidence="1">Membrane</location>
        <location evidence="1">Clathrin-coated pit</location>
        <topology evidence="1">Peripheral membrane protein</topology>
        <orientation evidence="1">Cytoplasmic side</orientation>
    </subcellularLocation>
</comment>
<reference evidence="6" key="1">
    <citation type="submission" date="2016-06" db="UniProtKB">
        <authorList>
            <consortium name="WormBaseParasite"/>
        </authorList>
    </citation>
    <scope>IDENTIFICATION</scope>
</reference>
<feature type="compositionally biased region" description="Pro residues" evidence="2">
    <location>
        <begin position="630"/>
        <end position="639"/>
    </location>
</feature>
<dbReference type="InterPro" id="IPR028565">
    <property type="entry name" value="MHD"/>
</dbReference>
<feature type="domain" description="MHD" evidence="3">
    <location>
        <begin position="359"/>
        <end position="617"/>
    </location>
</feature>
<feature type="region of interest" description="Disordered" evidence="2">
    <location>
        <begin position="1"/>
        <end position="130"/>
    </location>
</feature>
<dbReference type="Pfam" id="PF10291">
    <property type="entry name" value="muHD"/>
    <property type="match status" value="1"/>
</dbReference>
<dbReference type="EMBL" id="UZAN01043070">
    <property type="protein sequence ID" value="VDP77481.1"/>
    <property type="molecule type" value="Genomic_DNA"/>
</dbReference>
<dbReference type="AlphaFoldDB" id="A0A183AGP5"/>
<name>A0A183AGP5_9TREM</name>
<accession>A0A183AGP5</accession>